<evidence type="ECO:0000313" key="8">
    <source>
        <dbReference type="EMBL" id="MFC2949877.1"/>
    </source>
</evidence>
<proteinExistence type="predicted"/>
<feature type="signal peptide" evidence="7">
    <location>
        <begin position="1"/>
        <end position="21"/>
    </location>
</feature>
<protein>
    <recommendedName>
        <fullName evidence="2">peptidylprolyl isomerase</fullName>
        <ecNumber evidence="2">5.2.1.8</ecNumber>
    </recommendedName>
</protein>
<feature type="region of interest" description="Disordered" evidence="6">
    <location>
        <begin position="25"/>
        <end position="60"/>
    </location>
</feature>
<evidence type="ECO:0000256" key="1">
    <source>
        <dbReference type="ARBA" id="ARBA00000971"/>
    </source>
</evidence>
<evidence type="ECO:0000256" key="5">
    <source>
        <dbReference type="ARBA" id="ARBA00023235"/>
    </source>
</evidence>
<comment type="catalytic activity">
    <reaction evidence="1">
        <text>[protein]-peptidylproline (omega=180) = [protein]-peptidylproline (omega=0)</text>
        <dbReference type="Rhea" id="RHEA:16237"/>
        <dbReference type="Rhea" id="RHEA-COMP:10747"/>
        <dbReference type="Rhea" id="RHEA-COMP:10748"/>
        <dbReference type="ChEBI" id="CHEBI:83833"/>
        <dbReference type="ChEBI" id="CHEBI:83834"/>
        <dbReference type="EC" id="5.2.1.8"/>
    </reaction>
</comment>
<dbReference type="EC" id="5.2.1.8" evidence="2"/>
<dbReference type="PROSITE" id="PS51257">
    <property type="entry name" value="PROKAR_LIPOPROTEIN"/>
    <property type="match status" value="1"/>
</dbReference>
<sequence>MKLNKKLMLSLLLAVLVSVMAACNGEDGAADDNNEEQNTQESEQAAEQPEMPEPDLEGVPEVVAEVNDSEITKEEFETAYKAQFQQMALQSQMTGQEVDQDQLKKQITESMIGSELLIQEADNRKVTVSEKEVNKKLDELVEMNGMDSQEALLSALEEQGTTEEEVLSQVETQVKVNKLIAEESGETEPTEEELKEAYEQAKAQQEQMAEGEGKGEMPSFEEVKPQLKEQLQQQKEGEAAMALIEKLRGNADVTVHL</sequence>
<comment type="caution">
    <text evidence="8">The sequence shown here is derived from an EMBL/GenBank/DDBJ whole genome shotgun (WGS) entry which is preliminary data.</text>
</comment>
<evidence type="ECO:0000313" key="9">
    <source>
        <dbReference type="Proteomes" id="UP001595387"/>
    </source>
</evidence>
<keyword evidence="5" id="KW-0413">Isomerase</keyword>
<feature type="compositionally biased region" description="Basic and acidic residues" evidence="6">
    <location>
        <begin position="211"/>
        <end position="227"/>
    </location>
</feature>
<dbReference type="EMBL" id="JBHRRZ010000039">
    <property type="protein sequence ID" value="MFC2949877.1"/>
    <property type="molecule type" value="Genomic_DNA"/>
</dbReference>
<dbReference type="InterPro" id="IPR027304">
    <property type="entry name" value="Trigger_fact/SurA_dom_sf"/>
</dbReference>
<keyword evidence="9" id="KW-1185">Reference proteome</keyword>
<dbReference type="SUPFAM" id="SSF109998">
    <property type="entry name" value="Triger factor/SurA peptide-binding domain-like"/>
    <property type="match status" value="1"/>
</dbReference>
<keyword evidence="4" id="KW-0697">Rotamase</keyword>
<evidence type="ECO:0000256" key="7">
    <source>
        <dbReference type="SAM" id="SignalP"/>
    </source>
</evidence>
<reference evidence="9" key="1">
    <citation type="journal article" date="2019" name="Int. J. Syst. Evol. Microbiol.">
        <title>The Global Catalogue of Microorganisms (GCM) 10K type strain sequencing project: providing services to taxonomists for standard genome sequencing and annotation.</title>
        <authorList>
            <consortium name="The Broad Institute Genomics Platform"/>
            <consortium name="The Broad Institute Genome Sequencing Center for Infectious Disease"/>
            <person name="Wu L."/>
            <person name="Ma J."/>
        </authorList>
    </citation>
    <scope>NUCLEOTIDE SEQUENCE [LARGE SCALE GENOMIC DNA]</scope>
    <source>
        <strain evidence="9">KCTC 13193</strain>
    </source>
</reference>
<keyword evidence="3 7" id="KW-0732">Signal</keyword>
<dbReference type="PANTHER" id="PTHR47245:SF1">
    <property type="entry name" value="FOLDASE PROTEIN PRSA"/>
    <property type="match status" value="1"/>
</dbReference>
<dbReference type="InterPro" id="IPR050245">
    <property type="entry name" value="PrsA_foldase"/>
</dbReference>
<dbReference type="RefSeq" id="WP_390307843.1">
    <property type="nucleotide sequence ID" value="NZ_JBHRRZ010000039.1"/>
</dbReference>
<gene>
    <name evidence="8" type="ORF">ACFODW_16255</name>
</gene>
<dbReference type="Pfam" id="PF13624">
    <property type="entry name" value="SurA_N_3"/>
    <property type="match status" value="1"/>
</dbReference>
<dbReference type="Gene3D" id="1.10.4030.10">
    <property type="entry name" value="Porin chaperone SurA, peptide-binding domain"/>
    <property type="match status" value="1"/>
</dbReference>
<evidence type="ECO:0000256" key="3">
    <source>
        <dbReference type="ARBA" id="ARBA00022729"/>
    </source>
</evidence>
<evidence type="ECO:0000256" key="4">
    <source>
        <dbReference type="ARBA" id="ARBA00023110"/>
    </source>
</evidence>
<feature type="compositionally biased region" description="Acidic residues" evidence="6">
    <location>
        <begin position="183"/>
        <end position="194"/>
    </location>
</feature>
<feature type="compositionally biased region" description="Low complexity" evidence="6">
    <location>
        <begin position="36"/>
        <end position="49"/>
    </location>
</feature>
<feature type="region of interest" description="Disordered" evidence="6">
    <location>
        <begin position="181"/>
        <end position="237"/>
    </location>
</feature>
<dbReference type="PANTHER" id="PTHR47245">
    <property type="entry name" value="PEPTIDYLPROLYL ISOMERASE"/>
    <property type="match status" value="1"/>
</dbReference>
<evidence type="ECO:0000256" key="2">
    <source>
        <dbReference type="ARBA" id="ARBA00013194"/>
    </source>
</evidence>
<organism evidence="8 9">
    <name type="scientific">Virgibacillus sediminis</name>
    <dbReference type="NCBI Taxonomy" id="202260"/>
    <lineage>
        <taxon>Bacteria</taxon>
        <taxon>Bacillati</taxon>
        <taxon>Bacillota</taxon>
        <taxon>Bacilli</taxon>
        <taxon>Bacillales</taxon>
        <taxon>Bacillaceae</taxon>
        <taxon>Virgibacillus</taxon>
    </lineage>
</organism>
<dbReference type="Proteomes" id="UP001595387">
    <property type="component" value="Unassembled WGS sequence"/>
</dbReference>
<evidence type="ECO:0000256" key="6">
    <source>
        <dbReference type="SAM" id="MobiDB-lite"/>
    </source>
</evidence>
<feature type="compositionally biased region" description="Low complexity" evidence="6">
    <location>
        <begin position="200"/>
        <end position="210"/>
    </location>
</feature>
<accession>A0ABV7A9S2</accession>
<feature type="chain" id="PRO_5047302698" description="peptidylprolyl isomerase" evidence="7">
    <location>
        <begin position="22"/>
        <end position="257"/>
    </location>
</feature>
<name>A0ABV7A9S2_9BACI</name>